<reference evidence="5 7" key="2">
    <citation type="submission" date="2019-11" db="EMBL/GenBank/DDBJ databases">
        <title>Draft genome sequences of five Paenibacillus species of dairy origin.</title>
        <authorList>
            <person name="Olajide A.M."/>
            <person name="Chen S."/>
            <person name="Lapointe G."/>
        </authorList>
    </citation>
    <scope>NUCLEOTIDE SEQUENCE [LARGE SCALE GENOMIC DNA]</scope>
    <source>
        <strain evidence="5 7">3CT49</strain>
    </source>
</reference>
<dbReference type="EMBL" id="JMQA01000021">
    <property type="protein sequence ID" value="KFN09786.1"/>
    <property type="molecule type" value="Genomic_DNA"/>
</dbReference>
<dbReference type="STRING" id="44252.DJ90_3650"/>
<dbReference type="PATRIC" id="fig|44252.3.peg.2153"/>
<reference evidence="4 6" key="1">
    <citation type="submission" date="2014-04" db="EMBL/GenBank/DDBJ databases">
        <authorList>
            <person name="Bishop-Lilly K.A."/>
            <person name="Broomall S.M."/>
            <person name="Chain P.S."/>
            <person name="Chertkov O."/>
            <person name="Coyne S.R."/>
            <person name="Daligault H.E."/>
            <person name="Davenport K.W."/>
            <person name="Erkkila T."/>
            <person name="Frey K.G."/>
            <person name="Gibbons H.S."/>
            <person name="Gu W."/>
            <person name="Jaissle J."/>
            <person name="Johnson S.L."/>
            <person name="Koroleva G.I."/>
            <person name="Ladner J.T."/>
            <person name="Lo C.-C."/>
            <person name="Minogue T.D."/>
            <person name="Munk C."/>
            <person name="Palacios G.F."/>
            <person name="Redden C.L."/>
            <person name="Rosenzweig C.N."/>
            <person name="Scholz M.B."/>
            <person name="Teshima H."/>
            <person name="Xu Y."/>
        </authorList>
    </citation>
    <scope>NUCLEOTIDE SEQUENCE [LARGE SCALE GENOMIC DNA]</scope>
    <source>
        <strain evidence="4 6">8244</strain>
    </source>
</reference>
<keyword evidence="2" id="KW-0732">Signal</keyword>
<comment type="caution">
    <text evidence="4">The sequence shown here is derived from an EMBL/GenBank/DDBJ whole genome shotgun (WGS) entry which is preliminary data.</text>
</comment>
<feature type="domain" description="PKD/Chitinase" evidence="3">
    <location>
        <begin position="328"/>
        <end position="399"/>
    </location>
</feature>
<dbReference type="EMBL" id="WNZZ01000005">
    <property type="protein sequence ID" value="MUG22649.1"/>
    <property type="molecule type" value="Genomic_DNA"/>
</dbReference>
<dbReference type="InterPro" id="IPR036582">
    <property type="entry name" value="Mao_N_sf"/>
</dbReference>
<name>A0A091A0B9_PAEMA</name>
<feature type="domain" description="PKD/Chitinase" evidence="3">
    <location>
        <begin position="248"/>
        <end position="323"/>
    </location>
</feature>
<dbReference type="GeneID" id="77006371"/>
<dbReference type="SUPFAM" id="SSF55383">
    <property type="entry name" value="Copper amine oxidase, domain N"/>
    <property type="match status" value="2"/>
</dbReference>
<evidence type="ECO:0000256" key="2">
    <source>
        <dbReference type="SAM" id="SignalP"/>
    </source>
</evidence>
<dbReference type="InterPro" id="IPR035986">
    <property type="entry name" value="PKD_dom_sf"/>
</dbReference>
<dbReference type="Pfam" id="PF07833">
    <property type="entry name" value="Cu_amine_oxidN1"/>
    <property type="match status" value="1"/>
</dbReference>
<dbReference type="Gene3D" id="2.60.40.10">
    <property type="entry name" value="Immunoglobulins"/>
    <property type="match status" value="1"/>
</dbReference>
<sequence length="742" mass="80866">MNLKRMLITTILAASQMAMVLPASAEELVQGNNPNAGSVSEQSIDQVASIDQNGMNENNAGQVQTEGQTGDLEQTGNGETDGTAVPAEGQDGTNDGNGEVPVTDPATTTTPGSQTTTTAGPGQLILMVNSNKMYQDGKEYLAGYPMEVKDGVSYISIRAIVERAGFELSFDNSTKETIIKRGGDELRFKLDTTYYKVNGVTQTMRGKSYSVKNNFMVPLTAITKALNIAYEYDSVGKRVIVNLAMPPVASFKIGNQEIIAGETQVQYITESSSPSGLDIVNEEWTGRQDVFAEPGSYTVTYRVQDSRGQWSNPFSLTVNVSKPHTPPVASFTTDKDTYKMGELILYTDLSTDEVGITDRKWENKKLAFFTPGPVTIRLTVVNQFGLSSTTEKTINITNELLYPEDEFNKIFVPVGDKFTFDGGQVPSWNKIQYSYTSEPVTLIRSNSPETVYSKGLLYRENAIGATRFMVHHVNSTGTPKNMYVIATNNNAEATHLSQSFLGFGGPSPFATAAGKVSVQRYFESMQNGTKYKDMWLAPGESKIILNELSEKPLKQGDVISLFADLYSDHMLQYNVVMVDQGEDPISALPNLIAPPEDVHNRGTYMESTRIIEVTDLIGTTPSRLAIGDNVSDPFQVGADGITQAYKTNAGNFGMLYKIKLHRVAPNTLVTFNPRGGKYMGVIMVNGSVVQLANGSSLSAPSENGVLFRTGDQEQTVELLFTAAPGSNLPFNILFQQMPATKN</sequence>
<dbReference type="InterPro" id="IPR022409">
    <property type="entry name" value="PKD/Chitinase_dom"/>
</dbReference>
<gene>
    <name evidence="4" type="ORF">DJ90_3650</name>
    <name evidence="5" type="ORF">GNQ08_09525</name>
</gene>
<dbReference type="SUPFAM" id="SSF49299">
    <property type="entry name" value="PKD domain"/>
    <property type="match status" value="2"/>
</dbReference>
<evidence type="ECO:0000256" key="1">
    <source>
        <dbReference type="SAM" id="MobiDB-lite"/>
    </source>
</evidence>
<feature type="signal peptide" evidence="2">
    <location>
        <begin position="1"/>
        <end position="25"/>
    </location>
</feature>
<dbReference type="RefSeq" id="WP_036621690.1">
    <property type="nucleotide sequence ID" value="NZ_BGML01000009.1"/>
</dbReference>
<accession>A0A091A0B9</accession>
<feature type="compositionally biased region" description="Polar residues" evidence="1">
    <location>
        <begin position="53"/>
        <end position="80"/>
    </location>
</feature>
<dbReference type="Gene3D" id="3.30.457.10">
    <property type="entry name" value="Copper amine oxidase-like, N-terminal domain"/>
    <property type="match status" value="1"/>
</dbReference>
<evidence type="ECO:0000313" key="6">
    <source>
        <dbReference type="Proteomes" id="UP000029278"/>
    </source>
</evidence>
<protein>
    <submittedName>
        <fullName evidence="5">Copper amine oxidase N-terminal domain-containing protein</fullName>
    </submittedName>
</protein>
<dbReference type="Proteomes" id="UP000029278">
    <property type="component" value="Unassembled WGS sequence"/>
</dbReference>
<feature type="compositionally biased region" description="Low complexity" evidence="1">
    <location>
        <begin position="103"/>
        <end position="120"/>
    </location>
</feature>
<dbReference type="OrthoDB" id="25008at2"/>
<dbReference type="AlphaFoldDB" id="A0A091A0B9"/>
<dbReference type="InterPro" id="IPR012854">
    <property type="entry name" value="Cu_amine_oxidase-like_N"/>
</dbReference>
<evidence type="ECO:0000313" key="4">
    <source>
        <dbReference type="EMBL" id="KFN09786.1"/>
    </source>
</evidence>
<evidence type="ECO:0000313" key="5">
    <source>
        <dbReference type="EMBL" id="MUG22649.1"/>
    </source>
</evidence>
<dbReference type="HOGENOM" id="CLU_014753_0_0_9"/>
<evidence type="ECO:0000313" key="7">
    <source>
        <dbReference type="Proteomes" id="UP000442469"/>
    </source>
</evidence>
<dbReference type="SMART" id="SM00089">
    <property type="entry name" value="PKD"/>
    <property type="match status" value="2"/>
</dbReference>
<dbReference type="Proteomes" id="UP000442469">
    <property type="component" value="Unassembled WGS sequence"/>
</dbReference>
<feature type="chain" id="PRO_5036290822" evidence="2">
    <location>
        <begin position="26"/>
        <end position="742"/>
    </location>
</feature>
<feature type="region of interest" description="Disordered" evidence="1">
    <location>
        <begin position="53"/>
        <end position="120"/>
    </location>
</feature>
<dbReference type="InterPro" id="IPR013783">
    <property type="entry name" value="Ig-like_fold"/>
</dbReference>
<proteinExistence type="predicted"/>
<organism evidence="4 6">
    <name type="scientific">Paenibacillus macerans</name>
    <name type="common">Bacillus macerans</name>
    <dbReference type="NCBI Taxonomy" id="44252"/>
    <lineage>
        <taxon>Bacteria</taxon>
        <taxon>Bacillati</taxon>
        <taxon>Bacillota</taxon>
        <taxon>Bacilli</taxon>
        <taxon>Bacillales</taxon>
        <taxon>Paenibacillaceae</taxon>
        <taxon>Paenibacillus</taxon>
    </lineage>
</organism>
<keyword evidence="6" id="KW-1185">Reference proteome</keyword>
<evidence type="ECO:0000259" key="3">
    <source>
        <dbReference type="SMART" id="SM00089"/>
    </source>
</evidence>